<sequence length="185" mass="21177">AFRPIRLLAGRRDDNVKCHFFHSNLAELSSFEALSYTWGDTTLSRTIHSTKGTLKLRKTVLRLPSDDLMLWIDAVCINQFSNEEKNHQVPLMGEIYVKARRAIIYLSADCQSTVDPIFDDFFRPEPYHDGNIVGTQSDLTKLLSKPWWSRVWVLREVASARNAVLIWGTSAIDWRYFSVALITGG</sequence>
<feature type="non-terminal residue" evidence="2">
    <location>
        <position position="185"/>
    </location>
</feature>
<dbReference type="AlphaFoldDB" id="A0A6G1IVK5"/>
<gene>
    <name evidence="2" type="ORF">K458DRAFT_279115</name>
</gene>
<evidence type="ECO:0000259" key="1">
    <source>
        <dbReference type="Pfam" id="PF06985"/>
    </source>
</evidence>
<dbReference type="Pfam" id="PF06985">
    <property type="entry name" value="HET"/>
    <property type="match status" value="1"/>
</dbReference>
<dbReference type="Proteomes" id="UP000799291">
    <property type="component" value="Unassembled WGS sequence"/>
</dbReference>
<organism evidence="2 3">
    <name type="scientific">Lentithecium fluviatile CBS 122367</name>
    <dbReference type="NCBI Taxonomy" id="1168545"/>
    <lineage>
        <taxon>Eukaryota</taxon>
        <taxon>Fungi</taxon>
        <taxon>Dikarya</taxon>
        <taxon>Ascomycota</taxon>
        <taxon>Pezizomycotina</taxon>
        <taxon>Dothideomycetes</taxon>
        <taxon>Pleosporomycetidae</taxon>
        <taxon>Pleosporales</taxon>
        <taxon>Massarineae</taxon>
        <taxon>Lentitheciaceae</taxon>
        <taxon>Lentithecium</taxon>
    </lineage>
</organism>
<protein>
    <submittedName>
        <fullName evidence="2">HET-domain-containing protein</fullName>
    </submittedName>
</protein>
<evidence type="ECO:0000313" key="2">
    <source>
        <dbReference type="EMBL" id="KAF2681993.1"/>
    </source>
</evidence>
<accession>A0A6G1IVK5</accession>
<feature type="non-terminal residue" evidence="2">
    <location>
        <position position="1"/>
    </location>
</feature>
<evidence type="ECO:0000313" key="3">
    <source>
        <dbReference type="Proteomes" id="UP000799291"/>
    </source>
</evidence>
<reference evidence="2" key="1">
    <citation type="journal article" date="2020" name="Stud. Mycol.">
        <title>101 Dothideomycetes genomes: a test case for predicting lifestyles and emergence of pathogens.</title>
        <authorList>
            <person name="Haridas S."/>
            <person name="Albert R."/>
            <person name="Binder M."/>
            <person name="Bloem J."/>
            <person name="Labutti K."/>
            <person name="Salamov A."/>
            <person name="Andreopoulos B."/>
            <person name="Baker S."/>
            <person name="Barry K."/>
            <person name="Bills G."/>
            <person name="Bluhm B."/>
            <person name="Cannon C."/>
            <person name="Castanera R."/>
            <person name="Culley D."/>
            <person name="Daum C."/>
            <person name="Ezra D."/>
            <person name="Gonzalez J."/>
            <person name="Henrissat B."/>
            <person name="Kuo A."/>
            <person name="Liang C."/>
            <person name="Lipzen A."/>
            <person name="Lutzoni F."/>
            <person name="Magnuson J."/>
            <person name="Mondo S."/>
            <person name="Nolan M."/>
            <person name="Ohm R."/>
            <person name="Pangilinan J."/>
            <person name="Park H.-J."/>
            <person name="Ramirez L."/>
            <person name="Alfaro M."/>
            <person name="Sun H."/>
            <person name="Tritt A."/>
            <person name="Yoshinaga Y."/>
            <person name="Zwiers L.-H."/>
            <person name="Turgeon B."/>
            <person name="Goodwin S."/>
            <person name="Spatafora J."/>
            <person name="Crous P."/>
            <person name="Grigoriev I."/>
        </authorList>
    </citation>
    <scope>NUCLEOTIDE SEQUENCE</scope>
    <source>
        <strain evidence="2">CBS 122367</strain>
    </source>
</reference>
<dbReference type="InterPro" id="IPR010730">
    <property type="entry name" value="HET"/>
</dbReference>
<dbReference type="EMBL" id="MU005589">
    <property type="protein sequence ID" value="KAF2681993.1"/>
    <property type="molecule type" value="Genomic_DNA"/>
</dbReference>
<dbReference type="OrthoDB" id="3553147at2759"/>
<feature type="domain" description="Heterokaryon incompatibility" evidence="1">
    <location>
        <begin position="31"/>
        <end position="156"/>
    </location>
</feature>
<dbReference type="PANTHER" id="PTHR24148">
    <property type="entry name" value="ANKYRIN REPEAT DOMAIN-CONTAINING PROTEIN 39 HOMOLOG-RELATED"/>
    <property type="match status" value="1"/>
</dbReference>
<keyword evidence="3" id="KW-1185">Reference proteome</keyword>
<proteinExistence type="predicted"/>
<dbReference type="PANTHER" id="PTHR24148:SF64">
    <property type="entry name" value="HETEROKARYON INCOMPATIBILITY DOMAIN-CONTAINING PROTEIN"/>
    <property type="match status" value="1"/>
</dbReference>
<name>A0A6G1IVK5_9PLEO</name>
<dbReference type="InterPro" id="IPR052895">
    <property type="entry name" value="HetReg/Transcr_Mod"/>
</dbReference>